<keyword evidence="2" id="KW-0812">Transmembrane</keyword>
<keyword evidence="2" id="KW-1133">Transmembrane helix</keyword>
<feature type="compositionally biased region" description="Polar residues" evidence="1">
    <location>
        <begin position="10"/>
        <end position="24"/>
    </location>
</feature>
<keyword evidence="2" id="KW-0472">Membrane</keyword>
<reference evidence="3 4" key="1">
    <citation type="submission" date="2020-08" db="EMBL/GenBank/DDBJ databases">
        <title>Genomic Encyclopedia of Type Strains, Phase IV (KMG-IV): sequencing the most valuable type-strain genomes for metagenomic binning, comparative biology and taxonomic classification.</title>
        <authorList>
            <person name="Goeker M."/>
        </authorList>
    </citation>
    <scope>NUCLEOTIDE SEQUENCE [LARGE SCALE GENOMIC DNA]</scope>
    <source>
        <strain evidence="3 4">DSM 29568</strain>
    </source>
</reference>
<evidence type="ECO:0000313" key="4">
    <source>
        <dbReference type="Proteomes" id="UP000553034"/>
    </source>
</evidence>
<dbReference type="GO" id="GO:0016787">
    <property type="term" value="F:hydrolase activity"/>
    <property type="evidence" value="ECO:0007669"/>
    <property type="project" value="UniProtKB-KW"/>
</dbReference>
<feature type="region of interest" description="Disordered" evidence="1">
    <location>
        <begin position="1"/>
        <end position="47"/>
    </location>
</feature>
<name>A0A840ER45_9FLAO</name>
<feature type="transmembrane region" description="Helical" evidence="2">
    <location>
        <begin position="77"/>
        <end position="97"/>
    </location>
</feature>
<dbReference type="EMBL" id="JACIFO010000007">
    <property type="protein sequence ID" value="MBB4119511.1"/>
    <property type="molecule type" value="Genomic_DNA"/>
</dbReference>
<keyword evidence="4" id="KW-1185">Reference proteome</keyword>
<comment type="caution">
    <text evidence="3">The sequence shown here is derived from an EMBL/GenBank/DDBJ whole genome shotgun (WGS) entry which is preliminary data.</text>
</comment>
<gene>
    <name evidence="3" type="ORF">GGR32_001813</name>
</gene>
<dbReference type="Proteomes" id="UP000553034">
    <property type="component" value="Unassembled WGS sequence"/>
</dbReference>
<proteinExistence type="predicted"/>
<protein>
    <submittedName>
        <fullName evidence="3">(P)ppGpp synthase/HD superfamily hydrolase</fullName>
    </submittedName>
</protein>
<organism evidence="3 4">
    <name type="scientific">Mesonia hippocampi</name>
    <dbReference type="NCBI Taxonomy" id="1628250"/>
    <lineage>
        <taxon>Bacteria</taxon>
        <taxon>Pseudomonadati</taxon>
        <taxon>Bacteroidota</taxon>
        <taxon>Flavobacteriia</taxon>
        <taxon>Flavobacteriales</taxon>
        <taxon>Flavobacteriaceae</taxon>
        <taxon>Mesonia</taxon>
    </lineage>
</organism>
<evidence type="ECO:0000256" key="1">
    <source>
        <dbReference type="SAM" id="MobiDB-lite"/>
    </source>
</evidence>
<dbReference type="AlphaFoldDB" id="A0A840ER45"/>
<evidence type="ECO:0000313" key="3">
    <source>
        <dbReference type="EMBL" id="MBB4119511.1"/>
    </source>
</evidence>
<dbReference type="RefSeq" id="WP_183477860.1">
    <property type="nucleotide sequence ID" value="NZ_JACIFO010000007.1"/>
</dbReference>
<accession>A0A840ER45</accession>
<sequence>MVFGAGHVQDMNNRMKQNRAQRPSNRPKFKENNRDGIYSTNKKTERSNFKTVPENELTEIKKRIRKRAEKEQRKERLIFGVFIVFGLISVIGILIWLK</sequence>
<evidence type="ECO:0000256" key="2">
    <source>
        <dbReference type="SAM" id="Phobius"/>
    </source>
</evidence>
<keyword evidence="3" id="KW-0378">Hydrolase</keyword>